<evidence type="ECO:0000313" key="2">
    <source>
        <dbReference type="Proteomes" id="UP000571084"/>
    </source>
</evidence>
<organism evidence="1 2">
    <name type="scientific">Glaciimonas immobilis</name>
    <dbReference type="NCBI Taxonomy" id="728004"/>
    <lineage>
        <taxon>Bacteria</taxon>
        <taxon>Pseudomonadati</taxon>
        <taxon>Pseudomonadota</taxon>
        <taxon>Betaproteobacteria</taxon>
        <taxon>Burkholderiales</taxon>
        <taxon>Oxalobacteraceae</taxon>
        <taxon>Glaciimonas</taxon>
    </lineage>
</organism>
<sequence length="56" mass="6487">MGISFWYFWYNRPMLWRGGLGHTALPINAEKSMETSIDSGDFEEAQILFTKRGSSR</sequence>
<comment type="caution">
    <text evidence="1">The sequence shown here is derived from an EMBL/GenBank/DDBJ whole genome shotgun (WGS) entry which is preliminary data.</text>
</comment>
<dbReference type="AlphaFoldDB" id="A0A840RPK6"/>
<evidence type="ECO:0000313" key="1">
    <source>
        <dbReference type="EMBL" id="MBB5198561.1"/>
    </source>
</evidence>
<accession>A0A840RPK6</accession>
<protein>
    <submittedName>
        <fullName evidence="1">Uncharacterized protein</fullName>
    </submittedName>
</protein>
<dbReference type="Proteomes" id="UP000571084">
    <property type="component" value="Unassembled WGS sequence"/>
</dbReference>
<name>A0A840RPK6_9BURK</name>
<keyword evidence="2" id="KW-1185">Reference proteome</keyword>
<dbReference type="EMBL" id="JACHHQ010000001">
    <property type="protein sequence ID" value="MBB5198561.1"/>
    <property type="molecule type" value="Genomic_DNA"/>
</dbReference>
<proteinExistence type="predicted"/>
<gene>
    <name evidence="1" type="ORF">HNR39_000371</name>
</gene>
<reference evidence="1 2" key="1">
    <citation type="submission" date="2020-08" db="EMBL/GenBank/DDBJ databases">
        <title>Genomic Encyclopedia of Type Strains, Phase IV (KMG-IV): sequencing the most valuable type-strain genomes for metagenomic binning, comparative biology and taxonomic classification.</title>
        <authorList>
            <person name="Goeker M."/>
        </authorList>
    </citation>
    <scope>NUCLEOTIDE SEQUENCE [LARGE SCALE GENOMIC DNA]</scope>
    <source>
        <strain evidence="1 2">DSM 23240</strain>
    </source>
</reference>